<evidence type="ECO:0000313" key="1">
    <source>
        <dbReference type="EMBL" id="ACO61361.1"/>
    </source>
</evidence>
<reference evidence="1 2" key="1">
    <citation type="journal article" date="2009" name="Science">
        <title>Green evolution and dynamic adaptations revealed by genomes of the marine picoeukaryotes Micromonas.</title>
        <authorList>
            <person name="Worden A.Z."/>
            <person name="Lee J.H."/>
            <person name="Mock T."/>
            <person name="Rouze P."/>
            <person name="Simmons M.P."/>
            <person name="Aerts A.L."/>
            <person name="Allen A.E."/>
            <person name="Cuvelier M.L."/>
            <person name="Derelle E."/>
            <person name="Everett M.V."/>
            <person name="Foulon E."/>
            <person name="Grimwood J."/>
            <person name="Gundlach H."/>
            <person name="Henrissat B."/>
            <person name="Napoli C."/>
            <person name="McDonald S.M."/>
            <person name="Parker M.S."/>
            <person name="Rombauts S."/>
            <person name="Salamov A."/>
            <person name="Von Dassow P."/>
            <person name="Badger J.H."/>
            <person name="Coutinho P.M."/>
            <person name="Demir E."/>
            <person name="Dubchak I."/>
            <person name="Gentemann C."/>
            <person name="Eikrem W."/>
            <person name="Gready J.E."/>
            <person name="John U."/>
            <person name="Lanier W."/>
            <person name="Lindquist E.A."/>
            <person name="Lucas S."/>
            <person name="Mayer K.F."/>
            <person name="Moreau H."/>
            <person name="Not F."/>
            <person name="Otillar R."/>
            <person name="Panaud O."/>
            <person name="Pangilinan J."/>
            <person name="Paulsen I."/>
            <person name="Piegu B."/>
            <person name="Poliakov A."/>
            <person name="Robbens S."/>
            <person name="Schmutz J."/>
            <person name="Toulza E."/>
            <person name="Wyss T."/>
            <person name="Zelensky A."/>
            <person name="Zhou K."/>
            <person name="Armbrust E.V."/>
            <person name="Bhattacharya D."/>
            <person name="Goodenough U.W."/>
            <person name="Van de Peer Y."/>
            <person name="Grigoriev I.V."/>
        </authorList>
    </citation>
    <scope>NUCLEOTIDE SEQUENCE [LARGE SCALE GENOMIC DNA]</scope>
    <source>
        <strain evidence="2">RCC299 / NOUM17</strain>
    </source>
</reference>
<dbReference type="GeneID" id="8240819"/>
<keyword evidence="2" id="KW-1185">Reference proteome</keyword>
<dbReference type="EMBL" id="CP001323">
    <property type="protein sequence ID" value="ACO61361.1"/>
    <property type="molecule type" value="Genomic_DNA"/>
</dbReference>
<organism evidence="1 2">
    <name type="scientific">Micromonas commoda (strain RCC299 / NOUM17 / CCMP2709)</name>
    <name type="common">Picoplanktonic green alga</name>
    <dbReference type="NCBI Taxonomy" id="296587"/>
    <lineage>
        <taxon>Eukaryota</taxon>
        <taxon>Viridiplantae</taxon>
        <taxon>Chlorophyta</taxon>
        <taxon>Mamiellophyceae</taxon>
        <taxon>Mamiellales</taxon>
        <taxon>Mamiellaceae</taxon>
        <taxon>Micromonas</taxon>
    </lineage>
</organism>
<dbReference type="Proteomes" id="UP000002009">
    <property type="component" value="Chromosome 2"/>
</dbReference>
<dbReference type="RefSeq" id="XP_002500103.1">
    <property type="nucleotide sequence ID" value="XM_002500057.1"/>
</dbReference>
<proteinExistence type="predicted"/>
<name>C1DY44_MICCC</name>
<gene>
    <name evidence="1" type="ORF">MICPUN_56067</name>
</gene>
<protein>
    <submittedName>
        <fullName evidence="1">Uncharacterized protein</fullName>
    </submittedName>
</protein>
<evidence type="ECO:0000313" key="2">
    <source>
        <dbReference type="Proteomes" id="UP000002009"/>
    </source>
</evidence>
<dbReference type="PANTHER" id="PTHR36971">
    <property type="entry name" value="UNNAMED PRODUCT"/>
    <property type="match status" value="1"/>
</dbReference>
<sequence length="408" mass="43420">MRGTVAHGAAFSKHFAAFTLAPECDDAPGTSAGDDGNAGSSSLVVDVVLNAKDGWDRDLLGDVCNALYLPGSPYASNPSPDTPARPPRNVVVELIDFTEERLEPVGDAGESPGVCYHPTRLRTRVPTSTDDDDDGWTTWTAAPRVDETPRASTGKGRQKARKDTRAVHFAALLVREFGRDNLREGRGVVDVAGGSGDLAFQLSVRFGIPCTVVDPRGGTGTGTGAGAGGGGVRLTSRHRRLLASRVANSAAIDDAWLVASPLARQLRREWATFAPETADHVEALFDERLMSDEATAALIRDCSALVGLHPDQATGAIVDCGLVMGKPWAVVPCCVFPSRYPNRLDASGGVVRTTEALVEHIAGRALGTRRERLPCDGANEAVWWRPEVGAEGVQRKVGREDWQRSPIA</sequence>
<accession>C1DY44</accession>
<dbReference type="eggNOG" id="ENOG502SPK1">
    <property type="taxonomic scope" value="Eukaryota"/>
</dbReference>
<dbReference type="OMA" id="WAVVPCC"/>
<dbReference type="InParanoid" id="C1DY44"/>
<dbReference type="OrthoDB" id="568028at2759"/>
<dbReference type="PANTHER" id="PTHR36971:SF3">
    <property type="entry name" value="C3H1-TYPE DOMAIN-CONTAINING PROTEIN"/>
    <property type="match status" value="1"/>
</dbReference>
<dbReference type="AlphaFoldDB" id="C1DY44"/>
<dbReference type="KEGG" id="mis:MICPUN_56067"/>